<dbReference type="OrthoDB" id="7478426at2"/>
<keyword evidence="2" id="KW-1185">Reference proteome</keyword>
<dbReference type="RefSeq" id="WP_161392167.1">
    <property type="nucleotide sequence ID" value="NZ_JBHSCP010000002.1"/>
</dbReference>
<evidence type="ECO:0000313" key="1">
    <source>
        <dbReference type="EMBL" id="MXP00463.1"/>
    </source>
</evidence>
<name>A0A6I4TX41_9SPHN</name>
<gene>
    <name evidence="1" type="ORF">GRI97_15845</name>
</gene>
<protein>
    <submittedName>
        <fullName evidence="1">Uncharacterized protein</fullName>
    </submittedName>
</protein>
<dbReference type="EMBL" id="WTYJ01000003">
    <property type="protein sequence ID" value="MXP00463.1"/>
    <property type="molecule type" value="Genomic_DNA"/>
</dbReference>
<proteinExistence type="predicted"/>
<dbReference type="Proteomes" id="UP000469430">
    <property type="component" value="Unassembled WGS sequence"/>
</dbReference>
<reference evidence="1 2" key="1">
    <citation type="submission" date="2019-12" db="EMBL/GenBank/DDBJ databases">
        <title>Genomic-based taxomic classification of the family Erythrobacteraceae.</title>
        <authorList>
            <person name="Xu L."/>
        </authorList>
    </citation>
    <scope>NUCLEOTIDE SEQUENCE [LARGE SCALE GENOMIC DNA]</scope>
    <source>
        <strain evidence="1 2">S36</strain>
    </source>
</reference>
<sequence length="73" mass="8358">MQLSLDQCRQQVAIHLDRAANETLDNVRRISLRAAQAWEREADLAEKRDKRRQALIQSRAKHGTASNFDAVDT</sequence>
<evidence type="ECO:0000313" key="2">
    <source>
        <dbReference type="Proteomes" id="UP000469430"/>
    </source>
</evidence>
<accession>A0A6I4TX41</accession>
<organism evidence="1 2">
    <name type="scientific">Croceibacterium xixiisoli</name>
    <dbReference type="NCBI Taxonomy" id="1476466"/>
    <lineage>
        <taxon>Bacteria</taxon>
        <taxon>Pseudomonadati</taxon>
        <taxon>Pseudomonadota</taxon>
        <taxon>Alphaproteobacteria</taxon>
        <taxon>Sphingomonadales</taxon>
        <taxon>Erythrobacteraceae</taxon>
        <taxon>Croceibacterium</taxon>
    </lineage>
</organism>
<comment type="caution">
    <text evidence="1">The sequence shown here is derived from an EMBL/GenBank/DDBJ whole genome shotgun (WGS) entry which is preliminary data.</text>
</comment>
<dbReference type="AlphaFoldDB" id="A0A6I4TX41"/>